<dbReference type="PROSITE" id="PS51840">
    <property type="entry name" value="C2_NT"/>
    <property type="match status" value="1"/>
</dbReference>
<evidence type="ECO:0000256" key="5">
    <source>
        <dbReference type="SAM" id="MobiDB-lite"/>
    </source>
</evidence>
<dbReference type="ExpressionAtlas" id="A0A2K3DAU8">
    <property type="expression patterns" value="baseline and differential"/>
</dbReference>
<keyword evidence="3" id="KW-0813">Transport</keyword>
<evidence type="ECO:0000256" key="1">
    <source>
        <dbReference type="ARBA" id="ARBA00004123"/>
    </source>
</evidence>
<feature type="region of interest" description="Disordered" evidence="5">
    <location>
        <begin position="328"/>
        <end position="368"/>
    </location>
</feature>
<dbReference type="RefSeq" id="XP_001698283.2">
    <property type="nucleotide sequence ID" value="XM_001698231.2"/>
</dbReference>
<dbReference type="FunCoup" id="A0A2K3DAU8">
    <property type="interactions" value="239"/>
</dbReference>
<comment type="subcellular location">
    <subcellularLocation>
        <location evidence="1">Nucleus</location>
    </subcellularLocation>
</comment>
<dbReference type="InParanoid" id="A0A2K3DAU8"/>
<evidence type="ECO:0000313" key="7">
    <source>
        <dbReference type="EMBL" id="PNW77658.1"/>
    </source>
</evidence>
<sequence length="977" mass="98605">MFSFGSKVKQKLTATRFEFSFVVHNLAPWPEGARAIAVGYQRGKRRRGATRSVYPSRQPGRLGAVVRFNERFDMPVTLYKASSGHSTSNGGLGPFKKKCLILAVLETDGRTQATAALGRVVVDLSEYAAIEHQETRTFMVSCNKGIHAAVGDPQLMVTIRCRWKKLAREGGAASGLPDETASMSTDTTGSRMTANLSSFLRFKFTGKGNEEQDLRGFESTGSMGGAPPGNGNGPTAANGTRGSVAGDPMNKVMDTIQESHDEPAEPVFAGQLTPGGSRAMTPQTSVKQLTPASSSQLADPSPHASGPNAIEAAAAGLGGMSLREMHAARAKAAMSGTPSPRRLDPGTGDSYGAGGRSPAEGSRAFPGSSVLPAAGSNLSLTAASAADSDLLVALRFELLTAAALEAGVYMARRPPGVGLGAMTQSSSGAAQPSVSPVAASVKDPAAFALRAAHVPARRLARTVLCLGSADGPHFGASALRVIRAQVASSGDGLDVLSYWWSNAVHMRAMLGGLSLAAAAAGVLAPAAGGMGLAVAAAVSAGGASIGSLGAGLGGAPGAAPGSEHWAAAALVPELKRLERAVFQDLLGRMWERVLLPTVLGRAGGARAAAPAAATKRALQEAAIKKWFEGLEAVCAALTKQVAGGHSALLRQQVLLAALKRVDLLLFAHLLGGADQPGVADLLTDYDPHGSLAVSAAGPAAAAPGSAAAAVAAAAAAAAAGGGVGTTGGGVIPQLDEASLPFAKGVLTFGGGMSVKMTVTRLQQWAAGQPLLGGGASGADAGLAGAGTTGAVGAAVGAGAGPGPLFPLLRAAADLLMMPKEMLVDRAVRLDVGAALSMRSVLHILERFQPDEFAQDSISPAILESLQEDAALPQIHLRSAAADANGGYLPPPDAVVLRGVETGSEPGLEYDADSEDELEELAQVVAKSPASSGAVSATVPPGGAAMAVRFRLLHDAWAAGMPRRRTPPSVASGSGVGM</sequence>
<dbReference type="Proteomes" id="UP000006906">
    <property type="component" value="Chromosome 10"/>
</dbReference>
<feature type="region of interest" description="Disordered" evidence="5">
    <location>
        <begin position="266"/>
        <end position="309"/>
    </location>
</feature>
<dbReference type="PANTHER" id="PTHR31344">
    <property type="entry name" value="NUCLEAR PORE COMPLEX PROTEIN NUP205"/>
    <property type="match status" value="1"/>
</dbReference>
<dbReference type="EMBL" id="CM008971">
    <property type="protein sequence ID" value="PNW77658.1"/>
    <property type="molecule type" value="Genomic_DNA"/>
</dbReference>
<feature type="compositionally biased region" description="Polar residues" evidence="5">
    <location>
        <begin position="181"/>
        <end position="190"/>
    </location>
</feature>
<accession>A0A2K3DAU8</accession>
<feature type="region of interest" description="Disordered" evidence="5">
    <location>
        <begin position="211"/>
        <end position="249"/>
    </location>
</feature>
<feature type="compositionally biased region" description="Gly residues" evidence="5">
    <location>
        <begin position="222"/>
        <end position="232"/>
    </location>
</feature>
<evidence type="ECO:0000256" key="2">
    <source>
        <dbReference type="ARBA" id="ARBA00005892"/>
    </source>
</evidence>
<evidence type="ECO:0000256" key="3">
    <source>
        <dbReference type="ARBA" id="ARBA00022448"/>
    </source>
</evidence>
<dbReference type="KEGG" id="cre:CHLRE_10g446000v5"/>
<dbReference type="PaxDb" id="3055-EDP07777"/>
<protein>
    <recommendedName>
        <fullName evidence="6">C2 NT-type domain-containing protein</fullName>
    </recommendedName>
</protein>
<feature type="region of interest" description="Disordered" evidence="5">
    <location>
        <begin position="170"/>
        <end position="190"/>
    </location>
</feature>
<dbReference type="OrthoDB" id="545530at2759"/>
<name>A0A2K3DAU8_CHLRE</name>
<dbReference type="GeneID" id="5723839"/>
<dbReference type="STRING" id="3055.A0A2K3DAU8"/>
<keyword evidence="8" id="KW-1185">Reference proteome</keyword>
<evidence type="ECO:0000259" key="6">
    <source>
        <dbReference type="PROSITE" id="PS51840"/>
    </source>
</evidence>
<feature type="compositionally biased region" description="Low complexity" evidence="5">
    <location>
        <begin position="233"/>
        <end position="242"/>
    </location>
</feature>
<evidence type="ECO:0000256" key="4">
    <source>
        <dbReference type="ARBA" id="ARBA00023242"/>
    </source>
</evidence>
<dbReference type="InterPro" id="IPR019448">
    <property type="entry name" value="NT-C2"/>
</dbReference>
<dbReference type="GO" id="GO:0005643">
    <property type="term" value="C:nuclear pore"/>
    <property type="evidence" value="ECO:0007669"/>
    <property type="project" value="InterPro"/>
</dbReference>
<feature type="compositionally biased region" description="Polar residues" evidence="5">
    <location>
        <begin position="280"/>
        <end position="298"/>
    </location>
</feature>
<organism evidence="7 8">
    <name type="scientific">Chlamydomonas reinhardtii</name>
    <name type="common">Chlamydomonas smithii</name>
    <dbReference type="NCBI Taxonomy" id="3055"/>
    <lineage>
        <taxon>Eukaryota</taxon>
        <taxon>Viridiplantae</taxon>
        <taxon>Chlorophyta</taxon>
        <taxon>core chlorophytes</taxon>
        <taxon>Chlorophyceae</taxon>
        <taxon>CS clade</taxon>
        <taxon>Chlamydomonadales</taxon>
        <taxon>Chlamydomonadaceae</taxon>
        <taxon>Chlamydomonas</taxon>
    </lineage>
</organism>
<dbReference type="InterPro" id="IPR021827">
    <property type="entry name" value="Nup186/Nup192/Nup205"/>
</dbReference>
<gene>
    <name evidence="7" type="ORF">CHLRE_10g446000v5</name>
</gene>
<dbReference type="Pfam" id="PF10358">
    <property type="entry name" value="NT-C2"/>
    <property type="match status" value="1"/>
</dbReference>
<dbReference type="Gramene" id="PNW77658">
    <property type="protein sequence ID" value="PNW77658"/>
    <property type="gene ID" value="CHLRE_10g446000v5"/>
</dbReference>
<reference evidence="7 8" key="1">
    <citation type="journal article" date="2007" name="Science">
        <title>The Chlamydomonas genome reveals the evolution of key animal and plant functions.</title>
        <authorList>
            <person name="Merchant S.S."/>
            <person name="Prochnik S.E."/>
            <person name="Vallon O."/>
            <person name="Harris E.H."/>
            <person name="Karpowicz S.J."/>
            <person name="Witman G.B."/>
            <person name="Terry A."/>
            <person name="Salamov A."/>
            <person name="Fritz-Laylin L.K."/>
            <person name="Marechal-Drouard L."/>
            <person name="Marshall W.F."/>
            <person name="Qu L.H."/>
            <person name="Nelson D.R."/>
            <person name="Sanderfoot A.A."/>
            <person name="Spalding M.H."/>
            <person name="Kapitonov V.V."/>
            <person name="Ren Q."/>
            <person name="Ferris P."/>
            <person name="Lindquist E."/>
            <person name="Shapiro H."/>
            <person name="Lucas S.M."/>
            <person name="Grimwood J."/>
            <person name="Schmutz J."/>
            <person name="Cardol P."/>
            <person name="Cerutti H."/>
            <person name="Chanfreau G."/>
            <person name="Chen C.L."/>
            <person name="Cognat V."/>
            <person name="Croft M.T."/>
            <person name="Dent R."/>
            <person name="Dutcher S."/>
            <person name="Fernandez E."/>
            <person name="Fukuzawa H."/>
            <person name="Gonzalez-Ballester D."/>
            <person name="Gonzalez-Halphen D."/>
            <person name="Hallmann A."/>
            <person name="Hanikenne M."/>
            <person name="Hippler M."/>
            <person name="Inwood W."/>
            <person name="Jabbari K."/>
            <person name="Kalanon M."/>
            <person name="Kuras R."/>
            <person name="Lefebvre P.A."/>
            <person name="Lemaire S.D."/>
            <person name="Lobanov A.V."/>
            <person name="Lohr M."/>
            <person name="Manuell A."/>
            <person name="Meier I."/>
            <person name="Mets L."/>
            <person name="Mittag M."/>
            <person name="Mittelmeier T."/>
            <person name="Moroney J.V."/>
            <person name="Moseley J."/>
            <person name="Napoli C."/>
            <person name="Nedelcu A.M."/>
            <person name="Niyogi K."/>
            <person name="Novoselov S.V."/>
            <person name="Paulsen I.T."/>
            <person name="Pazour G."/>
            <person name="Purton S."/>
            <person name="Ral J.P."/>
            <person name="Riano-Pachon D.M."/>
            <person name="Riekhof W."/>
            <person name="Rymarquis L."/>
            <person name="Schroda M."/>
            <person name="Stern D."/>
            <person name="Umen J."/>
            <person name="Willows R."/>
            <person name="Wilson N."/>
            <person name="Zimmer S.L."/>
            <person name="Allmer J."/>
            <person name="Balk J."/>
            <person name="Bisova K."/>
            <person name="Chen C.J."/>
            <person name="Elias M."/>
            <person name="Gendler K."/>
            <person name="Hauser C."/>
            <person name="Lamb M.R."/>
            <person name="Ledford H."/>
            <person name="Long J.C."/>
            <person name="Minagawa J."/>
            <person name="Page M.D."/>
            <person name="Pan J."/>
            <person name="Pootakham W."/>
            <person name="Roje S."/>
            <person name="Rose A."/>
            <person name="Stahlberg E."/>
            <person name="Terauchi A.M."/>
            <person name="Yang P."/>
            <person name="Ball S."/>
            <person name="Bowler C."/>
            <person name="Dieckmann C.L."/>
            <person name="Gladyshev V.N."/>
            <person name="Green P."/>
            <person name="Jorgensen R."/>
            <person name="Mayfield S."/>
            <person name="Mueller-Roeber B."/>
            <person name="Rajamani S."/>
            <person name="Sayre R.T."/>
            <person name="Brokstein P."/>
            <person name="Dubchak I."/>
            <person name="Goodstein D."/>
            <person name="Hornick L."/>
            <person name="Huang Y.W."/>
            <person name="Jhaveri J."/>
            <person name="Luo Y."/>
            <person name="Martinez D."/>
            <person name="Ngau W.C."/>
            <person name="Otillar B."/>
            <person name="Poliakov A."/>
            <person name="Porter A."/>
            <person name="Szajkowski L."/>
            <person name="Werner G."/>
            <person name="Zhou K."/>
            <person name="Grigoriev I.V."/>
            <person name="Rokhsar D.S."/>
            <person name="Grossman A.R."/>
        </authorList>
    </citation>
    <scope>NUCLEOTIDE SEQUENCE [LARGE SCALE GENOMIC DNA]</scope>
    <source>
        <strain evidence="8">CC-503</strain>
    </source>
</reference>
<proteinExistence type="inferred from homology"/>
<dbReference type="AlphaFoldDB" id="A0A2K3DAU8"/>
<feature type="domain" description="C2 NT-type" evidence="6">
    <location>
        <begin position="7"/>
        <end position="163"/>
    </location>
</feature>
<dbReference type="PANTHER" id="PTHR31344:SF0">
    <property type="entry name" value="NUCLEAR PORE COMPLEX PROTEIN NUP205"/>
    <property type="match status" value="1"/>
</dbReference>
<dbReference type="OMA" id="VLIQWEH"/>
<evidence type="ECO:0000313" key="8">
    <source>
        <dbReference type="Proteomes" id="UP000006906"/>
    </source>
</evidence>
<keyword evidence="4" id="KW-0539">Nucleus</keyword>
<comment type="similarity">
    <text evidence="2">Belongs to the NUP186/NUP192/NUP205 family.</text>
</comment>